<keyword evidence="2" id="KW-0813">Transport</keyword>
<dbReference type="Gene3D" id="3.30.70.1450">
    <property type="entry name" value="Regulator of K+ conductance, C-terminal domain"/>
    <property type="match status" value="1"/>
</dbReference>
<dbReference type="SUPFAM" id="SSF116726">
    <property type="entry name" value="TrkA C-terminal domain-like"/>
    <property type="match status" value="1"/>
</dbReference>
<comment type="caution">
    <text evidence="11">The sequence shown here is derived from an EMBL/GenBank/DDBJ whole genome shotgun (WGS) entry which is preliminary data.</text>
</comment>
<dbReference type="InterPro" id="IPR036721">
    <property type="entry name" value="RCK_C_sf"/>
</dbReference>
<dbReference type="PANTHER" id="PTHR32507">
    <property type="entry name" value="NA(+)/H(+) ANTIPORTER 1"/>
    <property type="match status" value="1"/>
</dbReference>
<feature type="transmembrane region" description="Helical" evidence="9">
    <location>
        <begin position="369"/>
        <end position="389"/>
    </location>
</feature>
<dbReference type="PANTHER" id="PTHR32507:SF7">
    <property type="entry name" value="K(+)_H(+) ANTIPORTER NHAP2"/>
    <property type="match status" value="1"/>
</dbReference>
<dbReference type="EMBL" id="JAINZZ010000005">
    <property type="protein sequence ID" value="MBY8877318.1"/>
    <property type="molecule type" value="Genomic_DNA"/>
</dbReference>
<feature type="transmembrane region" description="Helical" evidence="9">
    <location>
        <begin position="195"/>
        <end position="213"/>
    </location>
</feature>
<feature type="transmembrane region" description="Helical" evidence="9">
    <location>
        <begin position="277"/>
        <end position="296"/>
    </location>
</feature>
<feature type="transmembrane region" description="Helical" evidence="9">
    <location>
        <begin position="233"/>
        <end position="257"/>
    </location>
</feature>
<sequence>MDHAESFAVVVLIAAVVASFAVASHRLTERTRIPAPALFLVAAAIASDVFPSLTPGSVTVTQDVVTVALIAVLFDGGMNIGWQRFRTTAGAIVWTGVAGTFLTAAGVTAAAHWLAGFGWQGALLLGAALSPTDPAVVFSVLGRREISGRSGTLLEGESGANDPVGISLMAALLSAGSHTGGAAVGQGAAVFVEQMVIGAAVGVAGAWALGWLIRKVPLPSEGLYPLRTLAGAYAVFGVAAVAHGSGFLAVFTAGILLGDVRAPYKAEIERVHSSLAAIAEIVVFIALGLTIPLHTFAHEHAWGAGLLLAGLLALVIRPAAMALLLPLIRLRTGERVFIALAGLKGAVPILLGSYALTSHVGHAQRIYDVVFVVVALSVIVQGAAVPALARWCGIPMHSSELEPWAVGVRLRSRPEGMRRWRIEPGSPADGSLVIDLDLPDEVWISLAIRDDQPLAVTGRTRLQAGDQILALTDPDEPDCAAHLFTRAAP</sequence>
<name>A0ABS7Q2G4_9ACTN</name>
<evidence type="ECO:0000256" key="4">
    <source>
        <dbReference type="ARBA" id="ARBA00022475"/>
    </source>
</evidence>
<keyword evidence="5 9" id="KW-0812">Transmembrane</keyword>
<feature type="domain" description="RCK C-terminal" evidence="10">
    <location>
        <begin position="405"/>
        <end position="486"/>
    </location>
</feature>
<keyword evidence="6 9" id="KW-1133">Transmembrane helix</keyword>
<evidence type="ECO:0000256" key="9">
    <source>
        <dbReference type="SAM" id="Phobius"/>
    </source>
</evidence>
<dbReference type="RefSeq" id="WP_222961466.1">
    <property type="nucleotide sequence ID" value="NZ_JAINZZ010000005.1"/>
</dbReference>
<keyword evidence="7" id="KW-0406">Ion transport</keyword>
<keyword evidence="3" id="KW-0050">Antiport</keyword>
<keyword evidence="12" id="KW-1185">Reference proteome</keyword>
<proteinExistence type="predicted"/>
<protein>
    <submittedName>
        <fullName evidence="11">Cation:proton antiporter</fullName>
    </submittedName>
</protein>
<feature type="transmembrane region" description="Helical" evidence="9">
    <location>
        <begin position="92"/>
        <end position="115"/>
    </location>
</feature>
<dbReference type="InterPro" id="IPR038770">
    <property type="entry name" value="Na+/solute_symporter_sf"/>
</dbReference>
<dbReference type="Gene3D" id="1.20.1530.20">
    <property type="match status" value="1"/>
</dbReference>
<feature type="transmembrane region" description="Helical" evidence="9">
    <location>
        <begin position="6"/>
        <end position="23"/>
    </location>
</feature>
<evidence type="ECO:0000256" key="6">
    <source>
        <dbReference type="ARBA" id="ARBA00022989"/>
    </source>
</evidence>
<organism evidence="11 12">
    <name type="scientific">Actinacidiphila acidipaludis</name>
    <dbReference type="NCBI Taxonomy" id="2873382"/>
    <lineage>
        <taxon>Bacteria</taxon>
        <taxon>Bacillati</taxon>
        <taxon>Actinomycetota</taxon>
        <taxon>Actinomycetes</taxon>
        <taxon>Kitasatosporales</taxon>
        <taxon>Streptomycetaceae</taxon>
        <taxon>Actinacidiphila</taxon>
    </lineage>
</organism>
<feature type="transmembrane region" description="Helical" evidence="9">
    <location>
        <begin position="337"/>
        <end position="357"/>
    </location>
</feature>
<keyword evidence="4" id="KW-1003">Cell membrane</keyword>
<feature type="transmembrane region" description="Helical" evidence="9">
    <location>
        <begin position="121"/>
        <end position="141"/>
    </location>
</feature>
<dbReference type="Pfam" id="PF00999">
    <property type="entry name" value="Na_H_Exchanger"/>
    <property type="match status" value="1"/>
</dbReference>
<gene>
    <name evidence="11" type="ORF">K7862_06620</name>
</gene>
<reference evidence="11 12" key="1">
    <citation type="submission" date="2021-08" db="EMBL/GenBank/DDBJ databases">
        <title>WGS of actinomycetes from Thailand.</title>
        <authorList>
            <person name="Thawai C."/>
        </authorList>
    </citation>
    <scope>NUCLEOTIDE SEQUENCE [LARGE SCALE GENOMIC DNA]</scope>
    <source>
        <strain evidence="11 12">PLK6-54</strain>
    </source>
</reference>
<evidence type="ECO:0000256" key="5">
    <source>
        <dbReference type="ARBA" id="ARBA00022692"/>
    </source>
</evidence>
<accession>A0ABS7Q2G4</accession>
<evidence type="ECO:0000256" key="1">
    <source>
        <dbReference type="ARBA" id="ARBA00004651"/>
    </source>
</evidence>
<comment type="subcellular location">
    <subcellularLocation>
        <location evidence="1">Cell membrane</location>
        <topology evidence="1">Multi-pass membrane protein</topology>
    </subcellularLocation>
</comment>
<evidence type="ECO:0000256" key="2">
    <source>
        <dbReference type="ARBA" id="ARBA00022448"/>
    </source>
</evidence>
<dbReference type="PROSITE" id="PS51202">
    <property type="entry name" value="RCK_C"/>
    <property type="match status" value="1"/>
</dbReference>
<evidence type="ECO:0000313" key="12">
    <source>
        <dbReference type="Proteomes" id="UP000778578"/>
    </source>
</evidence>
<dbReference type="InterPro" id="IPR006153">
    <property type="entry name" value="Cation/H_exchanger_TM"/>
</dbReference>
<evidence type="ECO:0000259" key="10">
    <source>
        <dbReference type="PROSITE" id="PS51202"/>
    </source>
</evidence>
<dbReference type="InterPro" id="IPR006037">
    <property type="entry name" value="RCK_C"/>
</dbReference>
<keyword evidence="8 9" id="KW-0472">Membrane</keyword>
<dbReference type="Proteomes" id="UP000778578">
    <property type="component" value="Unassembled WGS sequence"/>
</dbReference>
<evidence type="ECO:0000256" key="3">
    <source>
        <dbReference type="ARBA" id="ARBA00022449"/>
    </source>
</evidence>
<evidence type="ECO:0000256" key="8">
    <source>
        <dbReference type="ARBA" id="ARBA00023136"/>
    </source>
</evidence>
<feature type="transmembrane region" description="Helical" evidence="9">
    <location>
        <begin position="302"/>
        <end position="325"/>
    </location>
</feature>
<evidence type="ECO:0000256" key="7">
    <source>
        <dbReference type="ARBA" id="ARBA00023065"/>
    </source>
</evidence>
<evidence type="ECO:0000313" key="11">
    <source>
        <dbReference type="EMBL" id="MBY8877318.1"/>
    </source>
</evidence>